<dbReference type="EMBL" id="CP013987">
    <property type="protein sequence ID" value="ALZ84162.1"/>
    <property type="molecule type" value="Genomic_DNA"/>
</dbReference>
<name>A0A0U4WG30_9PSED</name>
<gene>
    <name evidence="1" type="ORF">APT59_08020</name>
</gene>
<accession>A0A0U4WG30</accession>
<evidence type="ECO:0008006" key="3">
    <source>
        <dbReference type="Google" id="ProtNLM"/>
    </source>
</evidence>
<evidence type="ECO:0000313" key="1">
    <source>
        <dbReference type="EMBL" id="ALZ84162.1"/>
    </source>
</evidence>
<sequence>MSNLIPLTLNPTYASVLLVDTTPGFAALVDCAEHRLTAAYGLVDSLTCMTTKDAASQDLLNVAEVVRILLADATDLYKAARTVGLYGEVPHG</sequence>
<protein>
    <recommendedName>
        <fullName evidence="3">Short-chain dehydrogenase</fullName>
    </recommendedName>
</protein>
<proteinExistence type="predicted"/>
<organism evidence="1 2">
    <name type="scientific">Pseudomonas oryzihabitans</name>
    <dbReference type="NCBI Taxonomy" id="47885"/>
    <lineage>
        <taxon>Bacteria</taxon>
        <taxon>Pseudomonadati</taxon>
        <taxon>Pseudomonadota</taxon>
        <taxon>Gammaproteobacteria</taxon>
        <taxon>Pseudomonadales</taxon>
        <taxon>Pseudomonadaceae</taxon>
        <taxon>Pseudomonas</taxon>
    </lineage>
</organism>
<dbReference type="AlphaFoldDB" id="A0A0U4WG30"/>
<dbReference type="OrthoDB" id="6894644at2"/>
<dbReference type="RefSeq" id="WP_059314370.1">
    <property type="nucleotide sequence ID" value="NZ_CP013987.1"/>
</dbReference>
<dbReference type="Proteomes" id="UP000064137">
    <property type="component" value="Chromosome"/>
</dbReference>
<evidence type="ECO:0000313" key="2">
    <source>
        <dbReference type="Proteomes" id="UP000064137"/>
    </source>
</evidence>
<dbReference type="KEGG" id="por:APT59_08020"/>
<reference evidence="1 2" key="1">
    <citation type="submission" date="2016-01" db="EMBL/GenBank/DDBJ databases">
        <title>Annotation of Pseudomonas oryzihabitans USDA-ARS-USMARC-56511.</title>
        <authorList>
            <person name="Harhay G.P."/>
            <person name="Harhay D.M."/>
            <person name="Smith T.P.L."/>
            <person name="Bono J.L."/>
            <person name="Heaton M.P."/>
            <person name="Clawson M.L."/>
            <person name="Chitko-Mckown C.G."/>
            <person name="Capik S.F."/>
            <person name="DeDonder K.D."/>
            <person name="Apley M.D."/>
            <person name="Lubbers B.V."/>
            <person name="White B.J."/>
            <person name="Larson R.L."/>
        </authorList>
    </citation>
    <scope>NUCLEOTIDE SEQUENCE [LARGE SCALE GENOMIC DNA]</scope>
    <source>
        <strain evidence="1 2">USDA-ARS-USMARC-56511</strain>
    </source>
</reference>